<dbReference type="GO" id="GO:0000160">
    <property type="term" value="P:phosphorelay signal transduction system"/>
    <property type="evidence" value="ECO:0007669"/>
    <property type="project" value="UniProtKB-KW"/>
</dbReference>
<dbReference type="SMART" id="SM00387">
    <property type="entry name" value="HATPase_c"/>
    <property type="match status" value="1"/>
</dbReference>
<proteinExistence type="predicted"/>
<dbReference type="GO" id="GO:0005886">
    <property type="term" value="C:plasma membrane"/>
    <property type="evidence" value="ECO:0007669"/>
    <property type="project" value="TreeGrafter"/>
</dbReference>
<dbReference type="STRING" id="860235.AOZ06_14825"/>
<keyword evidence="11" id="KW-0472">Membrane</keyword>
<dbReference type="InterPro" id="IPR003594">
    <property type="entry name" value="HATPase_dom"/>
</dbReference>
<sequence length="858" mass="93605">MRFLGDRRQGHGSIRTRLTVVVVFSAVALMVMWVAVALPRLYDAIYLRKVSDAMQEIVPKAVRALGSVQAERAQSLAGSGAGAELASARNRTDQSLREVRDLVEPLVSDAPKAVRDRHLTFVRTFGELPAIRAQADTKAISRSELYAFYNKVADVSIAVFDSFARAVPDQRTALSGVEVISLFRAAELMSRESAVVSGAITTGALNQTDHAEFVRLSGAYRQQLELSTQNSSRDVRSAYQELLAGVDWTRLTTAEGTLISQGPWTVVAQRNRAEGQLAAAPVSDQEWRDVTGKVYSRLEQLGVRQFDDAARLADDESSSGLLAAIIGSAVALLVGVATIIAALRIMRATARRLTRLRYETLELAVEKLPPIVSRLRGGEQVDVSTELPVLDFGKDEIGQVARAFNAAHATAVEAAVQESQARAGVRNVFLGIAHRSQALVHRQLKILDKLEREQEDPQQLDDLFTLDHLATRARRNAENLIILGGQQPGRAWRKPVLLADILRGAVAETTQYKRIRLQGVPRVLLVGSAVADIMHLLAELLDNATSFSPPRSHVRLSGEHAAKGIVVEVEDNGLGMGDDERDHHNMVLADPPDFESMALKGDPRLGLFVVARLAARHGVKVELRSSSYGGTRAIVLIPAALLVEAEEEDTLETLPTAPAARTASPDAEYDDVLPYRVSLFNPMGEAADEPQPQGGYSAEYEDEHRTDHSTSHDTDFGSDDGTWYGEHAASTENLTGAPQFQPPGPEPRWPEEDMVEPEPPKPSVHPVHTPPGQINAAPTHAAQTSPRIPPVAAQNPGTSDRPALPRRRRQASLAPQLRETSPMRPEDHDPAGGRSPEEIRSIMSAFQQQSRRARDEDQ</sequence>
<dbReference type="PROSITE" id="PS50885">
    <property type="entry name" value="HAMP"/>
    <property type="match status" value="1"/>
</dbReference>
<evidence type="ECO:0000256" key="3">
    <source>
        <dbReference type="ARBA" id="ARBA00012438"/>
    </source>
</evidence>
<feature type="transmembrane region" description="Helical" evidence="11">
    <location>
        <begin position="321"/>
        <end position="343"/>
    </location>
</feature>
<evidence type="ECO:0000256" key="1">
    <source>
        <dbReference type="ARBA" id="ARBA00000085"/>
    </source>
</evidence>
<dbReference type="InterPro" id="IPR003660">
    <property type="entry name" value="HAMP_dom"/>
</dbReference>
<evidence type="ECO:0000259" key="12">
    <source>
        <dbReference type="PROSITE" id="PS50109"/>
    </source>
</evidence>
<evidence type="ECO:0000256" key="6">
    <source>
        <dbReference type="ARBA" id="ARBA00022692"/>
    </source>
</evidence>
<evidence type="ECO:0000256" key="4">
    <source>
        <dbReference type="ARBA" id="ARBA00022553"/>
    </source>
</evidence>
<dbReference type="EMBL" id="CP012752">
    <property type="protein sequence ID" value="ALG08020.1"/>
    <property type="molecule type" value="Genomic_DNA"/>
</dbReference>
<dbReference type="SMART" id="SM00304">
    <property type="entry name" value="HAMP"/>
    <property type="match status" value="1"/>
</dbReference>
<dbReference type="InterPro" id="IPR013587">
    <property type="entry name" value="Nitrate/nitrite_sensing"/>
</dbReference>
<comment type="catalytic activity">
    <reaction evidence="1">
        <text>ATP + protein L-histidine = ADP + protein N-phospho-L-histidine.</text>
        <dbReference type="EC" id="2.7.13.3"/>
    </reaction>
</comment>
<keyword evidence="9" id="KW-0902">Two-component regulatory system</keyword>
<evidence type="ECO:0000256" key="7">
    <source>
        <dbReference type="ARBA" id="ARBA00022777"/>
    </source>
</evidence>
<feature type="transmembrane region" description="Helical" evidence="11">
    <location>
        <begin position="20"/>
        <end position="42"/>
    </location>
</feature>
<dbReference type="PANTHER" id="PTHR45436">
    <property type="entry name" value="SENSOR HISTIDINE KINASE YKOH"/>
    <property type="match status" value="1"/>
</dbReference>
<dbReference type="RefSeq" id="WP_054289927.1">
    <property type="nucleotide sequence ID" value="NZ_CP012752.1"/>
</dbReference>
<organism evidence="14 15">
    <name type="scientific">Kibdelosporangium phytohabitans</name>
    <dbReference type="NCBI Taxonomy" id="860235"/>
    <lineage>
        <taxon>Bacteria</taxon>
        <taxon>Bacillati</taxon>
        <taxon>Actinomycetota</taxon>
        <taxon>Actinomycetes</taxon>
        <taxon>Pseudonocardiales</taxon>
        <taxon>Pseudonocardiaceae</taxon>
        <taxon>Kibdelosporangium</taxon>
    </lineage>
</organism>
<feature type="domain" description="HAMP" evidence="13">
    <location>
        <begin position="382"/>
        <end position="416"/>
    </location>
</feature>
<reference evidence="14 15" key="1">
    <citation type="submission" date="2015-07" db="EMBL/GenBank/DDBJ databases">
        <title>Genome sequencing of Kibdelosporangium phytohabitans.</title>
        <authorList>
            <person name="Qin S."/>
            <person name="Xing K."/>
        </authorList>
    </citation>
    <scope>NUCLEOTIDE SEQUENCE [LARGE SCALE GENOMIC DNA]</scope>
    <source>
        <strain evidence="14 15">KLBMP1111</strain>
    </source>
</reference>
<dbReference type="PROSITE" id="PS50109">
    <property type="entry name" value="HIS_KIN"/>
    <property type="match status" value="1"/>
</dbReference>
<evidence type="ECO:0000256" key="2">
    <source>
        <dbReference type="ARBA" id="ARBA00004370"/>
    </source>
</evidence>
<dbReference type="Proteomes" id="UP000063699">
    <property type="component" value="Chromosome"/>
</dbReference>
<feature type="compositionally biased region" description="Basic and acidic residues" evidence="10">
    <location>
        <begin position="702"/>
        <end position="715"/>
    </location>
</feature>
<keyword evidence="15" id="KW-1185">Reference proteome</keyword>
<evidence type="ECO:0000256" key="11">
    <source>
        <dbReference type="SAM" id="Phobius"/>
    </source>
</evidence>
<keyword evidence="7" id="KW-0418">Kinase</keyword>
<keyword evidence="5" id="KW-0808">Transferase</keyword>
<feature type="region of interest" description="Disordered" evidence="10">
    <location>
        <begin position="683"/>
        <end position="858"/>
    </location>
</feature>
<dbReference type="Pfam" id="PF02518">
    <property type="entry name" value="HATPase_c"/>
    <property type="match status" value="1"/>
</dbReference>
<evidence type="ECO:0000313" key="14">
    <source>
        <dbReference type="EMBL" id="ALG08020.1"/>
    </source>
</evidence>
<dbReference type="InterPro" id="IPR036890">
    <property type="entry name" value="HATPase_C_sf"/>
</dbReference>
<evidence type="ECO:0000256" key="10">
    <source>
        <dbReference type="SAM" id="MobiDB-lite"/>
    </source>
</evidence>
<keyword evidence="8 11" id="KW-1133">Transmembrane helix</keyword>
<name>A0A0N9I0K5_9PSEU</name>
<keyword evidence="6 11" id="KW-0812">Transmembrane</keyword>
<dbReference type="InterPro" id="IPR050428">
    <property type="entry name" value="TCS_sensor_his_kinase"/>
</dbReference>
<gene>
    <name evidence="14" type="ORF">AOZ06_14825</name>
</gene>
<feature type="domain" description="Histidine kinase" evidence="12">
    <location>
        <begin position="533"/>
        <end position="641"/>
    </location>
</feature>
<dbReference type="EC" id="2.7.13.3" evidence="3"/>
<evidence type="ECO:0000256" key="9">
    <source>
        <dbReference type="ARBA" id="ARBA00023012"/>
    </source>
</evidence>
<dbReference type="OrthoDB" id="3502710at2"/>
<dbReference type="GO" id="GO:0004673">
    <property type="term" value="F:protein histidine kinase activity"/>
    <property type="evidence" value="ECO:0007669"/>
    <property type="project" value="UniProtKB-EC"/>
</dbReference>
<dbReference type="SUPFAM" id="SSF55874">
    <property type="entry name" value="ATPase domain of HSP90 chaperone/DNA topoisomerase II/histidine kinase"/>
    <property type="match status" value="1"/>
</dbReference>
<comment type="subcellular location">
    <subcellularLocation>
        <location evidence="2">Membrane</location>
    </subcellularLocation>
</comment>
<dbReference type="AlphaFoldDB" id="A0A0N9I0K5"/>
<evidence type="ECO:0000256" key="8">
    <source>
        <dbReference type="ARBA" id="ARBA00022989"/>
    </source>
</evidence>
<feature type="compositionally biased region" description="Basic and acidic residues" evidence="10">
    <location>
        <begin position="824"/>
        <end position="840"/>
    </location>
</feature>
<accession>A0A0N9I0K5</accession>
<evidence type="ECO:0000259" key="13">
    <source>
        <dbReference type="PROSITE" id="PS50885"/>
    </source>
</evidence>
<dbReference type="PANTHER" id="PTHR45436:SF5">
    <property type="entry name" value="SENSOR HISTIDINE KINASE TRCS"/>
    <property type="match status" value="1"/>
</dbReference>
<evidence type="ECO:0000313" key="15">
    <source>
        <dbReference type="Proteomes" id="UP000063699"/>
    </source>
</evidence>
<dbReference type="KEGG" id="kphy:AOZ06_14825"/>
<feature type="transmembrane region" description="Helical" evidence="11">
    <location>
        <begin position="523"/>
        <end position="541"/>
    </location>
</feature>
<dbReference type="CDD" id="cd00075">
    <property type="entry name" value="HATPase"/>
    <property type="match status" value="1"/>
</dbReference>
<dbReference type="Pfam" id="PF08376">
    <property type="entry name" value="NIT"/>
    <property type="match status" value="1"/>
</dbReference>
<keyword evidence="4" id="KW-0597">Phosphoprotein</keyword>
<dbReference type="Gene3D" id="3.30.565.10">
    <property type="entry name" value="Histidine kinase-like ATPase, C-terminal domain"/>
    <property type="match status" value="1"/>
</dbReference>
<protein>
    <recommendedName>
        <fullName evidence="3">histidine kinase</fullName>
        <ecNumber evidence="3">2.7.13.3</ecNumber>
    </recommendedName>
</protein>
<dbReference type="InterPro" id="IPR005467">
    <property type="entry name" value="His_kinase_dom"/>
</dbReference>
<evidence type="ECO:0000256" key="5">
    <source>
        <dbReference type="ARBA" id="ARBA00022679"/>
    </source>
</evidence>